<evidence type="ECO:0000313" key="3">
    <source>
        <dbReference type="Proteomes" id="UP000249056"/>
    </source>
</evidence>
<keyword evidence="3" id="KW-1185">Reference proteome</keyword>
<dbReference type="Proteomes" id="UP000249056">
    <property type="component" value="Unassembled WGS sequence"/>
</dbReference>
<accession>A0A395IIR5</accession>
<name>A0A395IIR5_9HELO</name>
<feature type="region of interest" description="Disordered" evidence="1">
    <location>
        <begin position="407"/>
        <end position="426"/>
    </location>
</feature>
<proteinExistence type="predicted"/>
<organism evidence="2 3">
    <name type="scientific">Monilinia fructigena</name>
    <dbReference type="NCBI Taxonomy" id="38457"/>
    <lineage>
        <taxon>Eukaryota</taxon>
        <taxon>Fungi</taxon>
        <taxon>Dikarya</taxon>
        <taxon>Ascomycota</taxon>
        <taxon>Pezizomycotina</taxon>
        <taxon>Leotiomycetes</taxon>
        <taxon>Helotiales</taxon>
        <taxon>Sclerotiniaceae</taxon>
        <taxon>Monilinia</taxon>
    </lineage>
</organism>
<evidence type="ECO:0000256" key="1">
    <source>
        <dbReference type="SAM" id="MobiDB-lite"/>
    </source>
</evidence>
<dbReference type="OrthoDB" id="3363286at2759"/>
<dbReference type="AlphaFoldDB" id="A0A395IIR5"/>
<sequence length="426" mass="48489">MKGCRVSTGRSASWYFRCPNQSYSTSAWKSIANAKDSKNVSSHSAAANDLTQQKIVDHIQTTSENVNEGQWQRIRSVKEVKPRELPLSPLMDPVFLEARNKHLAPKPPPSKDRTAFQEQLAKNPYALALATPVRQCSATQLSLPSFFLQDFTVMAHPTTSEPWHVPRSLSPHFPSSRSLEKDTPHNPSLGSTTYVAMRQPLLQSFFKKGTGFTGVYKKFGLTQAKSIARRHVVLRAVWRSDMDTFLLELMRRRTTELLIHLCTKDRKYIRECESWERVEHSAQVGCVLWMGQKIALGEEGIQELEQEQEIPPGEFEIKRIGPGGRKAVPVFNLRTMMGKQWVEKMREGNEMFRNQILVVKHKNATKEIQMKLWKLQGYVAAYGGFSTYAEDKPAKVQKAKGIDFKPIKLAEDHTPARPGKNIRESR</sequence>
<gene>
    <name evidence="2" type="ORF">DID88_000717</name>
</gene>
<comment type="caution">
    <text evidence="2">The sequence shown here is derived from an EMBL/GenBank/DDBJ whole genome shotgun (WGS) entry which is preliminary data.</text>
</comment>
<dbReference type="EMBL" id="QKRW01000044">
    <property type="protein sequence ID" value="RAL60091.1"/>
    <property type="molecule type" value="Genomic_DNA"/>
</dbReference>
<reference evidence="2 3" key="1">
    <citation type="submission" date="2018-06" db="EMBL/GenBank/DDBJ databases">
        <title>Genome Sequence of the Brown Rot Fungal Pathogen Monilinia fructigena.</title>
        <authorList>
            <person name="Landi L."/>
            <person name="De Miccolis Angelini R.M."/>
            <person name="Pollastro S."/>
            <person name="Abate D."/>
            <person name="Faretra F."/>
            <person name="Romanazzi G."/>
        </authorList>
    </citation>
    <scope>NUCLEOTIDE SEQUENCE [LARGE SCALE GENOMIC DNA]</scope>
    <source>
        <strain evidence="2 3">Mfrg269</strain>
    </source>
</reference>
<protein>
    <submittedName>
        <fullName evidence="2">Uncharacterized protein</fullName>
    </submittedName>
</protein>
<evidence type="ECO:0000313" key="2">
    <source>
        <dbReference type="EMBL" id="RAL60091.1"/>
    </source>
</evidence>